<dbReference type="AlphaFoldDB" id="A0A9W4K437"/>
<gene>
    <name evidence="2" type="ORF">PEGY_LOCUS2002</name>
</gene>
<dbReference type="OrthoDB" id="5429813at2759"/>
<comment type="caution">
    <text evidence="2">The sequence shown here is derived from an EMBL/GenBank/DDBJ whole genome shotgun (WGS) entry which is preliminary data.</text>
</comment>
<proteinExistence type="predicted"/>
<reference evidence="2" key="1">
    <citation type="submission" date="2021-07" db="EMBL/GenBank/DDBJ databases">
        <authorList>
            <person name="Branca A.L. A."/>
        </authorList>
    </citation>
    <scope>NUCLEOTIDE SEQUENCE</scope>
</reference>
<organism evidence="2 3">
    <name type="scientific">Penicillium egyptiacum</name>
    <dbReference type="NCBI Taxonomy" id="1303716"/>
    <lineage>
        <taxon>Eukaryota</taxon>
        <taxon>Fungi</taxon>
        <taxon>Dikarya</taxon>
        <taxon>Ascomycota</taxon>
        <taxon>Pezizomycotina</taxon>
        <taxon>Eurotiomycetes</taxon>
        <taxon>Eurotiomycetidae</taxon>
        <taxon>Eurotiales</taxon>
        <taxon>Aspergillaceae</taxon>
        <taxon>Penicillium</taxon>
    </lineage>
</organism>
<evidence type="ECO:0000259" key="1">
    <source>
        <dbReference type="Pfam" id="PF08240"/>
    </source>
</evidence>
<dbReference type="Pfam" id="PF08240">
    <property type="entry name" value="ADH_N"/>
    <property type="match status" value="1"/>
</dbReference>
<feature type="domain" description="Alcohol dehydrogenase-like N-terminal" evidence="1">
    <location>
        <begin position="142"/>
        <end position="204"/>
    </location>
</feature>
<protein>
    <recommendedName>
        <fullName evidence="1">Alcohol dehydrogenase-like N-terminal domain-containing protein</fullName>
    </recommendedName>
</protein>
<name>A0A9W4K437_9EURO</name>
<dbReference type="InterPro" id="IPR013154">
    <property type="entry name" value="ADH-like_N"/>
</dbReference>
<evidence type="ECO:0000313" key="2">
    <source>
        <dbReference type="EMBL" id="CAG8889920.1"/>
    </source>
</evidence>
<sequence>MRPTAPLKAVAHGIFRTVRAEVPMIRIVTVDVESATTENMDTKLIAINMALRQVSPVKDIQLPIECEIAERDGLVHVSRVWPDAGVNRRKVEDNTGGAPLIMTNFHGSGSTIRLVTNRSGSLEELHFAAQGPDESQDRVVRPDDVEVELFASGCNSKDLDVAMGYCSRGSDCLGLEGAGVVIRVGDSVSTRFVGQRVAVFGQGCFANRVTIP</sequence>
<dbReference type="Gene3D" id="3.90.180.10">
    <property type="entry name" value="Medium-chain alcohol dehydrogenases, catalytic domain"/>
    <property type="match status" value="1"/>
</dbReference>
<dbReference type="SUPFAM" id="SSF50129">
    <property type="entry name" value="GroES-like"/>
    <property type="match status" value="1"/>
</dbReference>
<dbReference type="Proteomes" id="UP001154252">
    <property type="component" value="Unassembled WGS sequence"/>
</dbReference>
<dbReference type="EMBL" id="CAJVRC010000843">
    <property type="protein sequence ID" value="CAG8889920.1"/>
    <property type="molecule type" value="Genomic_DNA"/>
</dbReference>
<accession>A0A9W4K437</accession>
<dbReference type="InterPro" id="IPR011032">
    <property type="entry name" value="GroES-like_sf"/>
</dbReference>
<evidence type="ECO:0000313" key="3">
    <source>
        <dbReference type="Proteomes" id="UP001154252"/>
    </source>
</evidence>
<keyword evidence="3" id="KW-1185">Reference proteome</keyword>